<dbReference type="EMBL" id="CAJMWW010000068">
    <property type="protein sequence ID" value="CAE6414944.1"/>
    <property type="molecule type" value="Genomic_DNA"/>
</dbReference>
<gene>
    <name evidence="3" type="ORF">RDB_LOCUS29636</name>
</gene>
<feature type="compositionally biased region" description="Low complexity" evidence="1">
    <location>
        <begin position="215"/>
        <end position="228"/>
    </location>
</feature>
<evidence type="ECO:0000256" key="1">
    <source>
        <dbReference type="SAM" id="MobiDB-lite"/>
    </source>
</evidence>
<organism evidence="3 4">
    <name type="scientific">Rhizoctonia solani</name>
    <dbReference type="NCBI Taxonomy" id="456999"/>
    <lineage>
        <taxon>Eukaryota</taxon>
        <taxon>Fungi</taxon>
        <taxon>Dikarya</taxon>
        <taxon>Basidiomycota</taxon>
        <taxon>Agaricomycotina</taxon>
        <taxon>Agaricomycetes</taxon>
        <taxon>Cantharellales</taxon>
        <taxon>Ceratobasidiaceae</taxon>
        <taxon>Rhizoctonia</taxon>
    </lineage>
</organism>
<proteinExistence type="predicted"/>
<dbReference type="AlphaFoldDB" id="A0A8H2X740"/>
<feature type="region of interest" description="Disordered" evidence="1">
    <location>
        <begin position="470"/>
        <end position="545"/>
    </location>
</feature>
<dbReference type="PANTHER" id="PTHR39463:SF1">
    <property type="entry name" value="MEDUSA"/>
    <property type="match status" value="1"/>
</dbReference>
<evidence type="ECO:0000259" key="2">
    <source>
        <dbReference type="Pfam" id="PF23305"/>
    </source>
</evidence>
<comment type="caution">
    <text evidence="3">The sequence shown here is derived from an EMBL/GenBank/DDBJ whole genome shotgun (WGS) entry which is preliminary data.</text>
</comment>
<dbReference type="Pfam" id="PF23305">
    <property type="entry name" value="DUF7082"/>
    <property type="match status" value="1"/>
</dbReference>
<feature type="region of interest" description="Disordered" evidence="1">
    <location>
        <begin position="279"/>
        <end position="298"/>
    </location>
</feature>
<dbReference type="GO" id="GO:0005634">
    <property type="term" value="C:nucleus"/>
    <property type="evidence" value="ECO:0007669"/>
    <property type="project" value="TreeGrafter"/>
</dbReference>
<feature type="compositionally biased region" description="Polar residues" evidence="1">
    <location>
        <begin position="279"/>
        <end position="293"/>
    </location>
</feature>
<evidence type="ECO:0000313" key="3">
    <source>
        <dbReference type="EMBL" id="CAE6414944.1"/>
    </source>
</evidence>
<dbReference type="InterPro" id="IPR055509">
    <property type="entry name" value="DUF7082"/>
</dbReference>
<feature type="region of interest" description="Disordered" evidence="1">
    <location>
        <begin position="207"/>
        <end position="235"/>
    </location>
</feature>
<accession>A0A8H2X740</accession>
<dbReference type="PANTHER" id="PTHR39463">
    <property type="entry name" value="MEDUSA"/>
    <property type="match status" value="1"/>
</dbReference>
<name>A0A8H2X740_9AGAM</name>
<dbReference type="Proteomes" id="UP000663841">
    <property type="component" value="Unassembled WGS sequence"/>
</dbReference>
<sequence>MTSRMPEDYYGYSNLSESPYDATIAPSGLPSFGHSAEILPQYSHVGRIEPEFIYSPAQGYADEEDDRPAIALGNTTKILGYEPREGTGHTPIVIRLLFRRGYIHPKTRVCLRVKMGNIPICTRIEGVQSVNGVRGEWRLLLDAPDPRELDVVGLEVPLIVQTLNVQNYAIIDDVCIGTFKFWDLTPAEESGSGHFYPLSQGGNANNHSALHLHYSSSGSSGDESSSSQMEEESFSVSYQENIPTSTVGLISMSEPAPDDLAQKRSQLIIGVPSSDAVGVSNNDVDTETPSTAKSFLEKKPGEDNYQVSLRFLADMNSMTDNWTLEELNNQRRIVEFFSVRTRGRIDVTFAPISVEKARDTRKNIVSCIWWKDMEEFIITSVDAINLLERLVGTKFTTEEKNRIRRNLQGFKPATVSKSQPESEPFFRTLMEFPPPRPRNIEKDVKAFVWSKLPSMLEKVISKYWFVSSPSESEADESSPKIRVSRDVDGTSMESPSTSFQSLPASRTPINAPPAQMEAESRADALEPRSYMPTPSPSQNRHEEYHSGLSAHKHHLGYPHSSQGSASSTYGHHDALMDICETSMQELHSTPLAMGGSQVLSSGYEHMETYAEGMGGSNPQGTYVHHPSGDMRNNVQYMAHTSHDYA</sequence>
<feature type="compositionally biased region" description="Basic and acidic residues" evidence="1">
    <location>
        <begin position="477"/>
        <end position="488"/>
    </location>
</feature>
<protein>
    <recommendedName>
        <fullName evidence="2">DUF7082 domain-containing protein</fullName>
    </recommendedName>
</protein>
<feature type="domain" description="DUF7082" evidence="2">
    <location>
        <begin position="306"/>
        <end position="460"/>
    </location>
</feature>
<reference evidence="3" key="1">
    <citation type="submission" date="2021-01" db="EMBL/GenBank/DDBJ databases">
        <authorList>
            <person name="Kaushik A."/>
        </authorList>
    </citation>
    <scope>NUCLEOTIDE SEQUENCE</scope>
    <source>
        <strain evidence="3">AG3-T5</strain>
    </source>
</reference>
<feature type="compositionally biased region" description="Polar residues" evidence="1">
    <location>
        <begin position="491"/>
        <end position="508"/>
    </location>
</feature>
<evidence type="ECO:0000313" key="4">
    <source>
        <dbReference type="Proteomes" id="UP000663841"/>
    </source>
</evidence>